<evidence type="ECO:0000256" key="5">
    <source>
        <dbReference type="ARBA" id="ARBA00022927"/>
    </source>
</evidence>
<evidence type="ECO:0000256" key="6">
    <source>
        <dbReference type="ARBA" id="ARBA00023034"/>
    </source>
</evidence>
<sequence>MYDDSWYSFVPDVAKRAASAAQGSGHRRKESLLQQTNGVAQATDTPETLDQIFEELEDSNTPPEATVLRRAKSYSDFYHVVRAQLAKDEQKKRRRRRKGKTWDALDVVTQVNDTKLDRRSTIGQYDDELLEASQQEYLLYKDQLALTERHLETLIEDTNAALKLLTTLSESFQSVEAQTTTFQSQCEDLLSEQHRLEKLADEVGTDLHFYAYLENVTRRLNAPGAGRLVDDGAFGEVLSNLDSCIGFMSQHVGFPGIQHSHKTNRVIQSNYRDAESYLARYESLLTKALHLLEVGFTNRLDNISSEISGQITGTKSEATRHALAYGRFEEMILDSYSLIPNIHKVVSSVYDQYGLPVASVAKDIYSNTTSNLFQAYLAVRDRDLKPIVQHDLDEFKKEIKDLSVETASRNYVKQSFERAFNEANLFAKIFGLDLQWSSDPDSAYGLLKSNQRSLVNPANIVQIAANLQSALQTASLDTICNVVGWLTNEYLVLDYDDEESPFARQCRELSARLLTEHLWVFTDNSFEAEIVKTVAKAVVKDDALTIGPVVNGVSSSNAYPLVKQALKLLSMYDQAMPKERSQKNSQVVFKIVRETIQVLQRAEARIKSIKAGTDADLFMVKNLLIIKNELVSLEIGDIRSDAAAMQHFGHIWENLSPQSLVGFVSNIIGGSLWSRASGQQPSVTAKTLTVEDMSEQLDELLRQSIVAFTQRWGALMNDARARKPGVKPIGKVEKELEDVLQRAFSNQPEVIAKLKEAIQTNAQAQEAANGEKKGIRRY</sequence>
<reference evidence="12 13" key="1">
    <citation type="submission" date="2016-11" db="EMBL/GenBank/DDBJ databases">
        <title>Draft Genome Assembly of Colletotrichum chlorophyti a pathogen of herbaceous plants.</title>
        <authorList>
            <person name="Gan P."/>
            <person name="Narusaka M."/>
            <person name="Tsushima A."/>
            <person name="Narusaka Y."/>
            <person name="Takano Y."/>
            <person name="Shirasu K."/>
        </authorList>
    </citation>
    <scope>NUCLEOTIDE SEQUENCE [LARGE SCALE GENOMIC DNA]</scope>
    <source>
        <strain evidence="12 13">NTL11</strain>
    </source>
</reference>
<dbReference type="GO" id="GO:0007030">
    <property type="term" value="P:Golgi organization"/>
    <property type="evidence" value="ECO:0007669"/>
    <property type="project" value="TreeGrafter"/>
</dbReference>
<dbReference type="EMBL" id="MPGH01000022">
    <property type="protein sequence ID" value="OLN96141.1"/>
    <property type="molecule type" value="Genomic_DNA"/>
</dbReference>
<dbReference type="AlphaFoldDB" id="A0A1Q8S434"/>
<keyword evidence="13" id="KW-1185">Reference proteome</keyword>
<organism evidence="12 13">
    <name type="scientific">Colletotrichum chlorophyti</name>
    <dbReference type="NCBI Taxonomy" id="708187"/>
    <lineage>
        <taxon>Eukaryota</taxon>
        <taxon>Fungi</taxon>
        <taxon>Dikarya</taxon>
        <taxon>Ascomycota</taxon>
        <taxon>Pezizomycotina</taxon>
        <taxon>Sordariomycetes</taxon>
        <taxon>Hypocreomycetidae</taxon>
        <taxon>Glomerellales</taxon>
        <taxon>Glomerellaceae</taxon>
        <taxon>Colletotrichum</taxon>
    </lineage>
</organism>
<comment type="subcellular location">
    <subcellularLocation>
        <location evidence="1">Golgi apparatus membrane</location>
        <topology evidence="1">Peripheral membrane protein</topology>
    </subcellularLocation>
</comment>
<gene>
    <name evidence="12" type="ORF">CCHL11_03344</name>
</gene>
<comment type="similarity">
    <text evidence="2">Belongs to the COG3 family.</text>
</comment>
<protein>
    <recommendedName>
        <fullName evidence="3">Conserved oligomeric Golgi complex subunit 3</fullName>
    </recommendedName>
    <alternativeName>
        <fullName evidence="8">Component of oligomeric Golgi complex 3</fullName>
    </alternativeName>
</protein>
<dbReference type="PANTHER" id="PTHR13302:SF8">
    <property type="entry name" value="CONSERVED OLIGOMERIC GOLGI COMPLEX SUBUNIT 3"/>
    <property type="match status" value="1"/>
</dbReference>
<dbReference type="GO" id="GO:0006886">
    <property type="term" value="P:intracellular protein transport"/>
    <property type="evidence" value="ECO:0007669"/>
    <property type="project" value="InterPro"/>
</dbReference>
<evidence type="ECO:0000256" key="1">
    <source>
        <dbReference type="ARBA" id="ARBA00004395"/>
    </source>
</evidence>
<evidence type="ECO:0000256" key="4">
    <source>
        <dbReference type="ARBA" id="ARBA00022448"/>
    </source>
</evidence>
<dbReference type="STRING" id="708187.A0A1Q8S434"/>
<dbReference type="GO" id="GO:0006914">
    <property type="term" value="P:autophagy"/>
    <property type="evidence" value="ECO:0007669"/>
    <property type="project" value="TreeGrafter"/>
</dbReference>
<dbReference type="Pfam" id="PF04136">
    <property type="entry name" value="COG3_N"/>
    <property type="match status" value="1"/>
</dbReference>
<dbReference type="InterPro" id="IPR048320">
    <property type="entry name" value="COG3_N"/>
</dbReference>
<evidence type="ECO:0000313" key="13">
    <source>
        <dbReference type="Proteomes" id="UP000186583"/>
    </source>
</evidence>
<feature type="domain" description="Conserved oligomeric Golgi complex subunit 3 N-terminal" evidence="10">
    <location>
        <begin position="140"/>
        <end position="254"/>
    </location>
</feature>
<dbReference type="Proteomes" id="UP000186583">
    <property type="component" value="Unassembled WGS sequence"/>
</dbReference>
<dbReference type="InterPro" id="IPR007265">
    <property type="entry name" value="COG_su3"/>
</dbReference>
<feature type="domain" description="Conserved oligomeric Golgi complex subunit 3 C-terminal" evidence="11">
    <location>
        <begin position="321"/>
        <end position="650"/>
    </location>
</feature>
<dbReference type="GO" id="GO:0000139">
    <property type="term" value="C:Golgi membrane"/>
    <property type="evidence" value="ECO:0007669"/>
    <property type="project" value="UniProtKB-SubCell"/>
</dbReference>
<evidence type="ECO:0000256" key="8">
    <source>
        <dbReference type="ARBA" id="ARBA00031339"/>
    </source>
</evidence>
<comment type="caution">
    <text evidence="12">The sequence shown here is derived from an EMBL/GenBank/DDBJ whole genome shotgun (WGS) entry which is preliminary data.</text>
</comment>
<keyword evidence="7" id="KW-0472">Membrane</keyword>
<keyword evidence="4" id="KW-0813">Transport</keyword>
<evidence type="ECO:0000256" key="3">
    <source>
        <dbReference type="ARBA" id="ARBA00020976"/>
    </source>
</evidence>
<evidence type="ECO:0000256" key="9">
    <source>
        <dbReference type="SAM" id="MobiDB-lite"/>
    </source>
</evidence>
<keyword evidence="5" id="KW-0653">Protein transport</keyword>
<evidence type="ECO:0000259" key="11">
    <source>
        <dbReference type="Pfam" id="PF20671"/>
    </source>
</evidence>
<evidence type="ECO:0000256" key="2">
    <source>
        <dbReference type="ARBA" id="ARBA00009936"/>
    </source>
</evidence>
<feature type="region of interest" description="Disordered" evidence="9">
    <location>
        <begin position="20"/>
        <end position="41"/>
    </location>
</feature>
<dbReference type="OrthoDB" id="296793at2759"/>
<evidence type="ECO:0000313" key="12">
    <source>
        <dbReference type="EMBL" id="OLN96141.1"/>
    </source>
</evidence>
<name>A0A1Q8S434_9PEZI</name>
<evidence type="ECO:0000259" key="10">
    <source>
        <dbReference type="Pfam" id="PF04136"/>
    </source>
</evidence>
<dbReference type="InterPro" id="IPR048685">
    <property type="entry name" value="COG3_C"/>
</dbReference>
<proteinExistence type="inferred from homology"/>
<feature type="compositionally biased region" description="Polar residues" evidence="9">
    <location>
        <begin position="32"/>
        <end position="41"/>
    </location>
</feature>
<dbReference type="GO" id="GO:0005801">
    <property type="term" value="C:cis-Golgi network"/>
    <property type="evidence" value="ECO:0007669"/>
    <property type="project" value="InterPro"/>
</dbReference>
<accession>A0A1Q8S434</accession>
<dbReference type="Pfam" id="PF20671">
    <property type="entry name" value="COG3_C"/>
    <property type="match status" value="1"/>
</dbReference>
<keyword evidence="6" id="KW-0333">Golgi apparatus</keyword>
<dbReference type="GO" id="GO:0006891">
    <property type="term" value="P:intra-Golgi vesicle-mediated transport"/>
    <property type="evidence" value="ECO:0007669"/>
    <property type="project" value="TreeGrafter"/>
</dbReference>
<evidence type="ECO:0000256" key="7">
    <source>
        <dbReference type="ARBA" id="ARBA00023136"/>
    </source>
</evidence>
<dbReference type="GO" id="GO:0017119">
    <property type="term" value="C:Golgi transport complex"/>
    <property type="evidence" value="ECO:0007669"/>
    <property type="project" value="TreeGrafter"/>
</dbReference>
<dbReference type="PANTHER" id="PTHR13302">
    <property type="entry name" value="CONSERVED OLIGOMERIC GOLGI COMPLEX COMPONENT 3"/>
    <property type="match status" value="1"/>
</dbReference>